<sequence>MGVEGCMNGSCKDGSVREWKKGWPLESGGFATLCNDCGSAYNNSVFCDKFHHHQTGWRECTYCNKPIHCGCIVSKSLFKYLNFGGIGCVTCVEASQLPLIRDTENTGFVRSIKINTSDRQTKQIDGLLVDSDGEGNPMQLCRIVEASKSSHWPLAQRDGLHSCTVPYRQEDTRFWNVMKPSSHPLTFSALENNRPTPTWDTKSMQESLSLKISLGSSSGNCVLPSASEIGGGRFEGKASPPFQQEQRSQPILAKPSKTGITMNLETNKGMNSHERIARPPVDGRGKNLLPSRYWPRITDQELEQLSRDLKSTIVPLFEKELSASDAGRIGRLVLPKSCAEAYFPTISQSEGLPLQILDEKGNEWTFQFRFWPNNNSRMYVLEGVTPCIQSLQLNAGDIGEMVFGRIDQGGKFVMGFRRASNSLDTQDASTSTHSTDISTKETTFSGVTENLHLGSSYPDLLQSRKGNDEPHLSGHSEHLQLGVGTADWHQTEHSETVNNDLMQRSITVSEKKGTRNIGPKSKRLLIHNKDAMELKLTWEEAQDFLCPPPSVQPSFVTVEDHIFEEYDEPPVFGRRTIFNAHSSGYCGRSLCSASKMGLEELENFLGTTEDQKKQRIVEQTESVRELEPPGLDALASAATDDLVDPADSSAGVTTKHPRHRPGCTCIVCIQPPSGKGRHKPTCTCVACMTVRRRFNTFMMRKKKREADANQEDRIRYKDENESQTDAHDIARNDTSHLEKEESLNRGCVEVNEPSAAGQIDLNCHPNPEDMEVDVDTAEASMGSHMGQDD</sequence>
<evidence type="ECO:0000256" key="2">
    <source>
        <dbReference type="ARBA" id="ARBA00023015"/>
    </source>
</evidence>
<keyword evidence="4" id="KW-0804">Transcription</keyword>
<evidence type="ECO:0000256" key="5">
    <source>
        <dbReference type="ARBA" id="ARBA00023242"/>
    </source>
</evidence>
<organism evidence="8 9">
    <name type="scientific">Clitoria ternatea</name>
    <name type="common">Butterfly pea</name>
    <dbReference type="NCBI Taxonomy" id="43366"/>
    <lineage>
        <taxon>Eukaryota</taxon>
        <taxon>Viridiplantae</taxon>
        <taxon>Streptophyta</taxon>
        <taxon>Embryophyta</taxon>
        <taxon>Tracheophyta</taxon>
        <taxon>Spermatophyta</taxon>
        <taxon>Magnoliopsida</taxon>
        <taxon>eudicotyledons</taxon>
        <taxon>Gunneridae</taxon>
        <taxon>Pentapetalae</taxon>
        <taxon>rosids</taxon>
        <taxon>fabids</taxon>
        <taxon>Fabales</taxon>
        <taxon>Fabaceae</taxon>
        <taxon>Papilionoideae</taxon>
        <taxon>50 kb inversion clade</taxon>
        <taxon>NPAAA clade</taxon>
        <taxon>indigoferoid/millettioid clade</taxon>
        <taxon>Phaseoleae</taxon>
        <taxon>Clitoria</taxon>
    </lineage>
</organism>
<dbReference type="PANTHER" id="PTHR46245:SF3">
    <property type="entry name" value="B3 DOMAIN-CONTAINING TRANSCRIPTION REPRESSOR VAL1"/>
    <property type="match status" value="1"/>
</dbReference>
<reference evidence="8 9" key="1">
    <citation type="submission" date="2024-01" db="EMBL/GenBank/DDBJ databases">
        <title>The genomes of 5 underutilized Papilionoideae crops provide insights into root nodulation and disease resistance.</title>
        <authorList>
            <person name="Yuan L."/>
        </authorList>
    </citation>
    <scope>NUCLEOTIDE SEQUENCE [LARGE SCALE GENOMIC DNA]</scope>
    <source>
        <strain evidence="8">LY-2023</strain>
        <tissue evidence="8">Leaf</tissue>
    </source>
</reference>
<dbReference type="SUPFAM" id="SSF101936">
    <property type="entry name" value="DNA-binding pseudobarrel domain"/>
    <property type="match status" value="1"/>
</dbReference>
<evidence type="ECO:0000256" key="3">
    <source>
        <dbReference type="ARBA" id="ARBA00023125"/>
    </source>
</evidence>
<keyword evidence="5" id="KW-0539">Nucleus</keyword>
<gene>
    <name evidence="8" type="ORF">RJT34_11647</name>
</gene>
<protein>
    <recommendedName>
        <fullName evidence="7">TF-B3 domain-containing protein</fullName>
    </recommendedName>
</protein>
<keyword evidence="9" id="KW-1185">Reference proteome</keyword>
<dbReference type="InterPro" id="IPR003340">
    <property type="entry name" value="B3_DNA-bd"/>
</dbReference>
<evidence type="ECO:0000313" key="8">
    <source>
        <dbReference type="EMBL" id="KAK7300796.1"/>
    </source>
</evidence>
<evidence type="ECO:0000256" key="6">
    <source>
        <dbReference type="SAM" id="MobiDB-lite"/>
    </source>
</evidence>
<evidence type="ECO:0000256" key="4">
    <source>
        <dbReference type="ARBA" id="ARBA00023163"/>
    </source>
</evidence>
<dbReference type="EMBL" id="JAYKXN010000003">
    <property type="protein sequence ID" value="KAK7300796.1"/>
    <property type="molecule type" value="Genomic_DNA"/>
</dbReference>
<dbReference type="Pfam" id="PF02362">
    <property type="entry name" value="B3"/>
    <property type="match status" value="1"/>
</dbReference>
<comment type="subcellular location">
    <subcellularLocation>
        <location evidence="1">Nucleus</location>
    </subcellularLocation>
</comment>
<dbReference type="InterPro" id="IPR015300">
    <property type="entry name" value="DNA-bd_pseudobarrel_sf"/>
</dbReference>
<dbReference type="Pfam" id="PF25813">
    <property type="entry name" value="zf_VAL1_N"/>
    <property type="match status" value="1"/>
</dbReference>
<evidence type="ECO:0000256" key="1">
    <source>
        <dbReference type="ARBA" id="ARBA00004123"/>
    </source>
</evidence>
<dbReference type="GO" id="GO:0003677">
    <property type="term" value="F:DNA binding"/>
    <property type="evidence" value="ECO:0007669"/>
    <property type="project" value="UniProtKB-KW"/>
</dbReference>
<keyword evidence="2" id="KW-0805">Transcription regulation</keyword>
<feature type="region of interest" description="Disordered" evidence="6">
    <location>
        <begin position="457"/>
        <end position="476"/>
    </location>
</feature>
<accession>A0AAN9JMF4</accession>
<evidence type="ECO:0000313" key="9">
    <source>
        <dbReference type="Proteomes" id="UP001359559"/>
    </source>
</evidence>
<dbReference type="Proteomes" id="UP001359559">
    <property type="component" value="Unassembled WGS sequence"/>
</dbReference>
<proteinExistence type="predicted"/>
<evidence type="ECO:0000259" key="7">
    <source>
        <dbReference type="PROSITE" id="PS50863"/>
    </source>
</evidence>
<feature type="compositionally biased region" description="Basic and acidic residues" evidence="6">
    <location>
        <begin position="465"/>
        <end position="476"/>
    </location>
</feature>
<dbReference type="PROSITE" id="PS50863">
    <property type="entry name" value="B3"/>
    <property type="match status" value="1"/>
</dbReference>
<dbReference type="GO" id="GO:0005634">
    <property type="term" value="C:nucleus"/>
    <property type="evidence" value="ECO:0007669"/>
    <property type="project" value="UniProtKB-SubCell"/>
</dbReference>
<dbReference type="CDD" id="cd10017">
    <property type="entry name" value="B3_DNA"/>
    <property type="match status" value="1"/>
</dbReference>
<feature type="domain" description="TF-B3" evidence="7">
    <location>
        <begin position="317"/>
        <end position="420"/>
    </location>
</feature>
<keyword evidence="3" id="KW-0238">DNA-binding</keyword>
<dbReference type="Gene3D" id="2.40.330.10">
    <property type="entry name" value="DNA-binding pseudobarrel domain"/>
    <property type="match status" value="1"/>
</dbReference>
<feature type="region of interest" description="Disordered" evidence="6">
    <location>
        <begin position="701"/>
        <end position="743"/>
    </location>
</feature>
<dbReference type="SMART" id="SM01019">
    <property type="entry name" value="B3"/>
    <property type="match status" value="1"/>
</dbReference>
<name>A0AAN9JMF4_CLITE</name>
<dbReference type="InterPro" id="IPR057743">
    <property type="entry name" value="Zfn_VAL1-3_N"/>
</dbReference>
<feature type="compositionally biased region" description="Basic and acidic residues" evidence="6">
    <location>
        <begin position="704"/>
        <end position="743"/>
    </location>
</feature>
<dbReference type="AlphaFoldDB" id="A0AAN9JMF4"/>
<feature type="region of interest" description="Disordered" evidence="6">
    <location>
        <begin position="757"/>
        <end position="789"/>
    </location>
</feature>
<comment type="caution">
    <text evidence="8">The sequence shown here is derived from an EMBL/GenBank/DDBJ whole genome shotgun (WGS) entry which is preliminary data.</text>
</comment>
<dbReference type="PANTHER" id="PTHR46245">
    <property type="entry name" value="B3 DOMAIN-CONTAINING PROTEIN OS07G0563300"/>
    <property type="match status" value="1"/>
</dbReference>